<dbReference type="SUPFAM" id="SSF55874">
    <property type="entry name" value="ATPase domain of HSP90 chaperone/DNA topoisomerase II/histidine kinase"/>
    <property type="match status" value="1"/>
</dbReference>
<evidence type="ECO:0000256" key="2">
    <source>
        <dbReference type="ARBA" id="ARBA00004141"/>
    </source>
</evidence>
<dbReference type="PRINTS" id="PR00344">
    <property type="entry name" value="BCTRLSENSOR"/>
</dbReference>
<dbReference type="CDD" id="cd00075">
    <property type="entry name" value="HATPase"/>
    <property type="match status" value="1"/>
</dbReference>
<keyword evidence="8" id="KW-0418">Kinase</keyword>
<reference evidence="17" key="1">
    <citation type="journal article" date="2019" name="Int. J. Syst. Evol. Microbiol.">
        <title>The Global Catalogue of Microorganisms (GCM) 10K type strain sequencing project: providing services to taxonomists for standard genome sequencing and annotation.</title>
        <authorList>
            <consortium name="The Broad Institute Genomics Platform"/>
            <consortium name="The Broad Institute Genome Sequencing Center for Infectious Disease"/>
            <person name="Wu L."/>
            <person name="Ma J."/>
        </authorList>
    </citation>
    <scope>NUCLEOTIDE SEQUENCE [LARGE SCALE GENOMIC DNA]</scope>
    <source>
        <strain evidence="17">VKM B-3226</strain>
    </source>
</reference>
<evidence type="ECO:0000256" key="6">
    <source>
        <dbReference type="ARBA" id="ARBA00022692"/>
    </source>
</evidence>
<dbReference type="InterPro" id="IPR003661">
    <property type="entry name" value="HisK_dim/P_dom"/>
</dbReference>
<keyword evidence="4" id="KW-0597">Phosphoprotein</keyword>
<evidence type="ECO:0000256" key="12">
    <source>
        <dbReference type="ARBA" id="ARBA00023136"/>
    </source>
</evidence>
<accession>A0ABV7S1C7</accession>
<evidence type="ECO:0000256" key="7">
    <source>
        <dbReference type="ARBA" id="ARBA00022741"/>
    </source>
</evidence>
<keyword evidence="9 16" id="KW-0067">ATP-binding</keyword>
<evidence type="ECO:0000256" key="10">
    <source>
        <dbReference type="ARBA" id="ARBA00022989"/>
    </source>
</evidence>
<evidence type="ECO:0000256" key="3">
    <source>
        <dbReference type="ARBA" id="ARBA00012438"/>
    </source>
</evidence>
<proteinExistence type="predicted"/>
<dbReference type="EC" id="2.7.13.3" evidence="3"/>
<comment type="catalytic activity">
    <reaction evidence="1">
        <text>ATP + protein L-histidine = ADP + protein N-phospho-L-histidine.</text>
        <dbReference type="EC" id="2.7.13.3"/>
    </reaction>
</comment>
<evidence type="ECO:0000313" key="16">
    <source>
        <dbReference type="EMBL" id="MFC3570096.1"/>
    </source>
</evidence>
<gene>
    <name evidence="16" type="ORF">ACFOMP_11600</name>
</gene>
<feature type="transmembrane region" description="Helical" evidence="13">
    <location>
        <begin position="156"/>
        <end position="179"/>
    </location>
</feature>
<dbReference type="Proteomes" id="UP001595596">
    <property type="component" value="Unassembled WGS sequence"/>
</dbReference>
<sequence>MNSIRRRLFVILLAATGVIWLSAVVWIQHSTRTELGHVLDRRLQESAQMVASLIRRNGGIAGPDAAALVDEAPALPDTGGHDFARQLICQVWGFDGRLKSESDGAPSGQLAEQQGFSEREVDGEVWRVYTHVDADLGIRVMVGDARFIRDRLVHGVVMGLLAPAMLILPLLAALIWLAVRGGLAPLDRLAQALSRRPATDLSPLKEGSAPSELRPMIEALNGLFHRVEGLRERERSFTAFAAHELKTPLAGLKTQAQVATLAPDAATRGRALAQIARGVDRTDRLVRQLLDMTAAENAIDAAQPHPQDGARILAEVADELAGLAQARGVALRLETGQAEWRTTQAALLAPALRNLPENAILASPAGAAVDARLLRAGEAVRFSVLDRGPGIAEADRPHVTERFYRGAASPSGGGSGLGLSIVAAAVKAMGGELRLSPRDGGGEQAEIILPGRARSAPRELWWNRPAAGKQSGG</sequence>
<dbReference type="SMART" id="SM00387">
    <property type="entry name" value="HATPase_c"/>
    <property type="match status" value="1"/>
</dbReference>
<comment type="caution">
    <text evidence="16">The sequence shown here is derived from an EMBL/GenBank/DDBJ whole genome shotgun (WGS) entry which is preliminary data.</text>
</comment>
<keyword evidence="5" id="KW-0808">Transferase</keyword>
<dbReference type="RefSeq" id="WP_379030649.1">
    <property type="nucleotide sequence ID" value="NZ_JBHRXE010000033.1"/>
</dbReference>
<evidence type="ECO:0000256" key="13">
    <source>
        <dbReference type="SAM" id="Phobius"/>
    </source>
</evidence>
<dbReference type="PANTHER" id="PTHR45436">
    <property type="entry name" value="SENSOR HISTIDINE KINASE YKOH"/>
    <property type="match status" value="1"/>
</dbReference>
<keyword evidence="10 13" id="KW-1133">Transmembrane helix</keyword>
<dbReference type="InterPro" id="IPR004358">
    <property type="entry name" value="Sig_transdc_His_kin-like_C"/>
</dbReference>
<dbReference type="PROSITE" id="PS50885">
    <property type="entry name" value="HAMP"/>
    <property type="match status" value="1"/>
</dbReference>
<keyword evidence="6 13" id="KW-0812">Transmembrane</keyword>
<evidence type="ECO:0000256" key="5">
    <source>
        <dbReference type="ARBA" id="ARBA00022679"/>
    </source>
</evidence>
<dbReference type="InterPro" id="IPR036890">
    <property type="entry name" value="HATPase_C_sf"/>
</dbReference>
<comment type="subcellular location">
    <subcellularLocation>
        <location evidence="2">Membrane</location>
        <topology evidence="2">Multi-pass membrane protein</topology>
    </subcellularLocation>
</comment>
<keyword evidence="11" id="KW-0902">Two-component regulatory system</keyword>
<dbReference type="SMART" id="SM00388">
    <property type="entry name" value="HisKA"/>
    <property type="match status" value="1"/>
</dbReference>
<dbReference type="PROSITE" id="PS50109">
    <property type="entry name" value="HIS_KIN"/>
    <property type="match status" value="1"/>
</dbReference>
<dbReference type="InterPro" id="IPR050428">
    <property type="entry name" value="TCS_sensor_his_kinase"/>
</dbReference>
<dbReference type="GO" id="GO:0005524">
    <property type="term" value="F:ATP binding"/>
    <property type="evidence" value="ECO:0007669"/>
    <property type="project" value="UniProtKB-KW"/>
</dbReference>
<dbReference type="Pfam" id="PF00512">
    <property type="entry name" value="HisKA"/>
    <property type="match status" value="1"/>
</dbReference>
<protein>
    <recommendedName>
        <fullName evidence="3">histidine kinase</fullName>
        <ecNumber evidence="3">2.7.13.3</ecNumber>
    </recommendedName>
</protein>
<evidence type="ECO:0000259" key="15">
    <source>
        <dbReference type="PROSITE" id="PS50885"/>
    </source>
</evidence>
<organism evidence="16 17">
    <name type="scientific">Paracoccus simplex</name>
    <dbReference type="NCBI Taxonomy" id="2086346"/>
    <lineage>
        <taxon>Bacteria</taxon>
        <taxon>Pseudomonadati</taxon>
        <taxon>Pseudomonadota</taxon>
        <taxon>Alphaproteobacteria</taxon>
        <taxon>Rhodobacterales</taxon>
        <taxon>Paracoccaceae</taxon>
        <taxon>Paracoccus</taxon>
    </lineage>
</organism>
<evidence type="ECO:0000259" key="14">
    <source>
        <dbReference type="PROSITE" id="PS50109"/>
    </source>
</evidence>
<dbReference type="InterPro" id="IPR013727">
    <property type="entry name" value="2CSK_N"/>
</dbReference>
<feature type="domain" description="HAMP" evidence="15">
    <location>
        <begin position="180"/>
        <end position="232"/>
    </location>
</feature>
<keyword evidence="17" id="KW-1185">Reference proteome</keyword>
<dbReference type="Gene3D" id="3.30.565.10">
    <property type="entry name" value="Histidine kinase-like ATPase, C-terminal domain"/>
    <property type="match status" value="1"/>
</dbReference>
<dbReference type="Pfam" id="PF08521">
    <property type="entry name" value="2CSK_N"/>
    <property type="match status" value="1"/>
</dbReference>
<dbReference type="InterPro" id="IPR003660">
    <property type="entry name" value="HAMP_dom"/>
</dbReference>
<evidence type="ECO:0000256" key="8">
    <source>
        <dbReference type="ARBA" id="ARBA00022777"/>
    </source>
</evidence>
<dbReference type="EMBL" id="JBHRXE010000033">
    <property type="protein sequence ID" value="MFC3570096.1"/>
    <property type="molecule type" value="Genomic_DNA"/>
</dbReference>
<name>A0ABV7S1C7_9RHOB</name>
<evidence type="ECO:0000256" key="1">
    <source>
        <dbReference type="ARBA" id="ARBA00000085"/>
    </source>
</evidence>
<dbReference type="Gene3D" id="1.10.287.130">
    <property type="match status" value="1"/>
</dbReference>
<evidence type="ECO:0000256" key="11">
    <source>
        <dbReference type="ARBA" id="ARBA00023012"/>
    </source>
</evidence>
<dbReference type="PANTHER" id="PTHR45436:SF14">
    <property type="entry name" value="SENSOR PROTEIN QSEC"/>
    <property type="match status" value="1"/>
</dbReference>
<evidence type="ECO:0000256" key="9">
    <source>
        <dbReference type="ARBA" id="ARBA00022840"/>
    </source>
</evidence>
<keyword evidence="12 13" id="KW-0472">Membrane</keyword>
<dbReference type="Pfam" id="PF02518">
    <property type="entry name" value="HATPase_c"/>
    <property type="match status" value="1"/>
</dbReference>
<dbReference type="InterPro" id="IPR003594">
    <property type="entry name" value="HATPase_dom"/>
</dbReference>
<dbReference type="InterPro" id="IPR005467">
    <property type="entry name" value="His_kinase_dom"/>
</dbReference>
<keyword evidence="7" id="KW-0547">Nucleotide-binding</keyword>
<evidence type="ECO:0000256" key="4">
    <source>
        <dbReference type="ARBA" id="ARBA00022553"/>
    </source>
</evidence>
<dbReference type="InterPro" id="IPR036097">
    <property type="entry name" value="HisK_dim/P_sf"/>
</dbReference>
<dbReference type="SUPFAM" id="SSF47384">
    <property type="entry name" value="Homodimeric domain of signal transducing histidine kinase"/>
    <property type="match status" value="1"/>
</dbReference>
<dbReference type="CDD" id="cd00082">
    <property type="entry name" value="HisKA"/>
    <property type="match status" value="1"/>
</dbReference>
<feature type="domain" description="Histidine kinase" evidence="14">
    <location>
        <begin position="240"/>
        <end position="453"/>
    </location>
</feature>
<evidence type="ECO:0000313" key="17">
    <source>
        <dbReference type="Proteomes" id="UP001595596"/>
    </source>
</evidence>